<dbReference type="Pfam" id="PF00094">
    <property type="entry name" value="VWD"/>
    <property type="match status" value="1"/>
</dbReference>
<proteinExistence type="predicted"/>
<accession>A0ABQ7TQB3</accession>
<dbReference type="EMBL" id="JAIPUX010000026">
    <property type="protein sequence ID" value="KAH0631884.1"/>
    <property type="molecule type" value="Genomic_DNA"/>
</dbReference>
<reference evidence="2 3" key="1">
    <citation type="journal article" date="2022" name="Gigascience">
        <title>A chromosome-level genome assembly and annotation of the desert horned lizard, Phrynosoma platyrhinos, provides insight into chromosomal rearrangements among reptiles.</title>
        <authorList>
            <person name="Koochekian N."/>
            <person name="Ascanio A."/>
            <person name="Farleigh K."/>
            <person name="Card D.C."/>
            <person name="Schield D.R."/>
            <person name="Castoe T.A."/>
            <person name="Jezkova T."/>
        </authorList>
    </citation>
    <scope>NUCLEOTIDE SEQUENCE [LARGE SCALE GENOMIC DNA]</scope>
    <source>
        <strain evidence="2">NK-2021</strain>
    </source>
</reference>
<comment type="caution">
    <text evidence="2">The sequence shown here is derived from an EMBL/GenBank/DDBJ whole genome shotgun (WGS) entry which is preliminary data.</text>
</comment>
<dbReference type="PANTHER" id="PTHR37860">
    <property type="entry name" value="AGAP008810-PA"/>
    <property type="match status" value="1"/>
</dbReference>
<gene>
    <name evidence="2" type="ORF">JD844_019778</name>
</gene>
<dbReference type="Proteomes" id="UP000826234">
    <property type="component" value="Unassembled WGS sequence"/>
</dbReference>
<evidence type="ECO:0000313" key="3">
    <source>
        <dbReference type="Proteomes" id="UP000826234"/>
    </source>
</evidence>
<protein>
    <recommendedName>
        <fullName evidence="1">VWFD domain-containing protein</fullName>
    </recommendedName>
</protein>
<evidence type="ECO:0000313" key="2">
    <source>
        <dbReference type="EMBL" id="KAH0631884.1"/>
    </source>
</evidence>
<organism evidence="2 3">
    <name type="scientific">Phrynosoma platyrhinos</name>
    <name type="common">Desert horned lizard</name>
    <dbReference type="NCBI Taxonomy" id="52577"/>
    <lineage>
        <taxon>Eukaryota</taxon>
        <taxon>Metazoa</taxon>
        <taxon>Chordata</taxon>
        <taxon>Craniata</taxon>
        <taxon>Vertebrata</taxon>
        <taxon>Euteleostomi</taxon>
        <taxon>Lepidosauria</taxon>
        <taxon>Squamata</taxon>
        <taxon>Bifurcata</taxon>
        <taxon>Unidentata</taxon>
        <taxon>Episquamata</taxon>
        <taxon>Toxicofera</taxon>
        <taxon>Iguania</taxon>
        <taxon>Phrynosomatidae</taxon>
        <taxon>Phrynosomatinae</taxon>
        <taxon>Phrynosoma</taxon>
    </lineage>
</organism>
<keyword evidence="3" id="KW-1185">Reference proteome</keyword>
<feature type="domain" description="VWFD" evidence="1">
    <location>
        <begin position="57"/>
        <end position="117"/>
    </location>
</feature>
<dbReference type="PANTHER" id="PTHR37860:SF2">
    <property type="entry name" value="VITELLOGENIN DOMAIN-CONTAINING PROTEIN"/>
    <property type="match status" value="1"/>
</dbReference>
<sequence length="171" mass="19627">MPNGQPTLYMTNLTNYLIEEKLMKPLHSLYNTNLIMEYYRFKRAMMESPFEHHALLIGYRHLRTFDGRLYSLTSKCSILLAQDFAHNAFTIVLNLNSGHGNSLYVNMDGTAIVIYPEHKLLPFLCFLGASAGLFGTNDNEAGNEWMLPDHSYEDSLQEFIHAWQVSQQGKC</sequence>
<evidence type="ECO:0000259" key="1">
    <source>
        <dbReference type="Pfam" id="PF00094"/>
    </source>
</evidence>
<dbReference type="InterPro" id="IPR001846">
    <property type="entry name" value="VWF_type-D"/>
</dbReference>
<name>A0ABQ7TQB3_PHRPL</name>